<organism evidence="1 2">
    <name type="scientific">Dethiosulfatarculus sandiegensis</name>
    <dbReference type="NCBI Taxonomy" id="1429043"/>
    <lineage>
        <taxon>Bacteria</taxon>
        <taxon>Pseudomonadati</taxon>
        <taxon>Thermodesulfobacteriota</taxon>
        <taxon>Desulfarculia</taxon>
        <taxon>Desulfarculales</taxon>
        <taxon>Desulfarculaceae</taxon>
        <taxon>Dethiosulfatarculus</taxon>
    </lineage>
</organism>
<name>A0A0D2JE28_9BACT</name>
<proteinExistence type="predicted"/>
<dbReference type="EMBL" id="AZAC01000014">
    <property type="protein sequence ID" value="KIX13901.1"/>
    <property type="molecule type" value="Genomic_DNA"/>
</dbReference>
<dbReference type="AlphaFoldDB" id="A0A0D2JE28"/>
<dbReference type="InParanoid" id="A0A0D2JE28"/>
<reference evidence="1 2" key="1">
    <citation type="submission" date="2013-11" db="EMBL/GenBank/DDBJ databases">
        <title>Metagenomic analysis of a methanogenic consortium involved in long chain n-alkane degradation.</title>
        <authorList>
            <person name="Davidova I.A."/>
            <person name="Callaghan A.V."/>
            <person name="Wawrik B."/>
            <person name="Pruitt S."/>
            <person name="Marks C."/>
            <person name="Duncan K.E."/>
            <person name="Suflita J.M."/>
        </authorList>
    </citation>
    <scope>NUCLEOTIDE SEQUENCE [LARGE SCALE GENOMIC DNA]</scope>
    <source>
        <strain evidence="1 2">SPR</strain>
    </source>
</reference>
<dbReference type="Proteomes" id="UP000032233">
    <property type="component" value="Unassembled WGS sequence"/>
</dbReference>
<dbReference type="RefSeq" id="WP_044348784.1">
    <property type="nucleotide sequence ID" value="NZ_AZAC01000014.1"/>
</dbReference>
<keyword evidence="2" id="KW-1185">Reference proteome</keyword>
<protein>
    <submittedName>
        <fullName evidence="1">Uncharacterized protein</fullName>
    </submittedName>
</protein>
<gene>
    <name evidence="1" type="ORF">X474_11995</name>
</gene>
<evidence type="ECO:0000313" key="2">
    <source>
        <dbReference type="Proteomes" id="UP000032233"/>
    </source>
</evidence>
<sequence length="165" mass="18535">MAAVPVRKQGVSFIQTKSLDRAMDKKAAEPQVSAFPGWSLGTRNSCNSTNTGRQAGTVSARKQGVSFIKIECLDRAMDKKAAEPLVQCVPRLEPGNEEIPAIRQILEEKRALFRPGNKVFLLSKLKAGIAPWIKRRRSRRSVRSQAPAWERKNEESFRIAFMVRV</sequence>
<comment type="caution">
    <text evidence="1">The sequence shown here is derived from an EMBL/GenBank/DDBJ whole genome shotgun (WGS) entry which is preliminary data.</text>
</comment>
<evidence type="ECO:0000313" key="1">
    <source>
        <dbReference type="EMBL" id="KIX13901.1"/>
    </source>
</evidence>
<accession>A0A0D2JE28</accession>